<protein>
    <recommendedName>
        <fullName evidence="4">ATP synthase protein I</fullName>
    </recommendedName>
</protein>
<dbReference type="Proteomes" id="UP001500730">
    <property type="component" value="Unassembled WGS sequence"/>
</dbReference>
<sequence>MSATPAPNASQSDAFAQLLRGSLLPTAVTGLVCVVVGLFSSPKAAWSAALGAALVIFFFSLTLLVMKRTADLPPTTTMMIVMATYTFKVLVLGVVMFALRDVTWASGYAIGLSVTICAVVWLFFEMRAYKRLRIFAYDPDGAASLEAPSDREPRDEQ</sequence>
<dbReference type="EMBL" id="BAAARE010000012">
    <property type="protein sequence ID" value="GAA2489189.1"/>
    <property type="molecule type" value="Genomic_DNA"/>
</dbReference>
<keyword evidence="1" id="KW-1133">Transmembrane helix</keyword>
<evidence type="ECO:0000256" key="1">
    <source>
        <dbReference type="SAM" id="Phobius"/>
    </source>
</evidence>
<evidence type="ECO:0000313" key="2">
    <source>
        <dbReference type="EMBL" id="GAA2489189.1"/>
    </source>
</evidence>
<name>A0ABP5YYI0_9MICO</name>
<keyword evidence="3" id="KW-1185">Reference proteome</keyword>
<feature type="transmembrane region" description="Helical" evidence="1">
    <location>
        <begin position="105"/>
        <end position="124"/>
    </location>
</feature>
<dbReference type="RefSeq" id="WP_344255686.1">
    <property type="nucleotide sequence ID" value="NZ_BAAARE010000012.1"/>
</dbReference>
<proteinExistence type="predicted"/>
<reference evidence="3" key="1">
    <citation type="journal article" date="2019" name="Int. J. Syst. Evol. Microbiol.">
        <title>The Global Catalogue of Microorganisms (GCM) 10K type strain sequencing project: providing services to taxonomists for standard genome sequencing and annotation.</title>
        <authorList>
            <consortium name="The Broad Institute Genomics Platform"/>
            <consortium name="The Broad Institute Genome Sequencing Center for Infectious Disease"/>
            <person name="Wu L."/>
            <person name="Ma J."/>
        </authorList>
    </citation>
    <scope>NUCLEOTIDE SEQUENCE [LARGE SCALE GENOMIC DNA]</scope>
    <source>
        <strain evidence="3">JCM 16259</strain>
    </source>
</reference>
<feature type="transmembrane region" description="Helical" evidence="1">
    <location>
        <begin position="21"/>
        <end position="39"/>
    </location>
</feature>
<gene>
    <name evidence="2" type="ORF">GCM10009858_29090</name>
</gene>
<keyword evidence="1" id="KW-0472">Membrane</keyword>
<accession>A0ABP5YYI0</accession>
<evidence type="ECO:0000313" key="3">
    <source>
        <dbReference type="Proteomes" id="UP001500730"/>
    </source>
</evidence>
<keyword evidence="1" id="KW-0812">Transmembrane</keyword>
<feature type="transmembrane region" description="Helical" evidence="1">
    <location>
        <begin position="78"/>
        <end position="99"/>
    </location>
</feature>
<comment type="caution">
    <text evidence="2">The sequence shown here is derived from an EMBL/GenBank/DDBJ whole genome shotgun (WGS) entry which is preliminary data.</text>
</comment>
<organism evidence="2 3">
    <name type="scientific">Terrabacter carboxydivorans</name>
    <dbReference type="NCBI Taxonomy" id="619730"/>
    <lineage>
        <taxon>Bacteria</taxon>
        <taxon>Bacillati</taxon>
        <taxon>Actinomycetota</taxon>
        <taxon>Actinomycetes</taxon>
        <taxon>Micrococcales</taxon>
        <taxon>Intrasporangiaceae</taxon>
        <taxon>Terrabacter</taxon>
    </lineage>
</organism>
<feature type="transmembrane region" description="Helical" evidence="1">
    <location>
        <begin position="45"/>
        <end position="66"/>
    </location>
</feature>
<evidence type="ECO:0008006" key="4">
    <source>
        <dbReference type="Google" id="ProtNLM"/>
    </source>
</evidence>